<proteinExistence type="predicted"/>
<evidence type="ECO:0000313" key="1">
    <source>
        <dbReference type="Proteomes" id="UP000887565"/>
    </source>
</evidence>
<reference evidence="2" key="1">
    <citation type="submission" date="2022-11" db="UniProtKB">
        <authorList>
            <consortium name="WormBaseParasite"/>
        </authorList>
    </citation>
    <scope>IDENTIFICATION</scope>
</reference>
<protein>
    <submittedName>
        <fullName evidence="2">Uncharacterized protein</fullName>
    </submittedName>
</protein>
<dbReference type="WBParaSite" id="nRc.2.0.1.t45408-RA">
    <property type="protein sequence ID" value="nRc.2.0.1.t45408-RA"/>
    <property type="gene ID" value="nRc.2.0.1.g45408"/>
</dbReference>
<sequence length="61" mass="6992">MRTNAKMREHQEPMAELTNRMNEARKSGDYLAMQMAQYEMMSFQKKHGVGMTGGLKTALPQ</sequence>
<organism evidence="1 2">
    <name type="scientific">Romanomermis culicivorax</name>
    <name type="common">Nematode worm</name>
    <dbReference type="NCBI Taxonomy" id="13658"/>
    <lineage>
        <taxon>Eukaryota</taxon>
        <taxon>Metazoa</taxon>
        <taxon>Ecdysozoa</taxon>
        <taxon>Nematoda</taxon>
        <taxon>Enoplea</taxon>
        <taxon>Dorylaimia</taxon>
        <taxon>Mermithida</taxon>
        <taxon>Mermithoidea</taxon>
        <taxon>Mermithidae</taxon>
        <taxon>Romanomermis</taxon>
    </lineage>
</organism>
<evidence type="ECO:0000313" key="2">
    <source>
        <dbReference type="WBParaSite" id="nRc.2.0.1.t45408-RA"/>
    </source>
</evidence>
<dbReference type="AlphaFoldDB" id="A0A915L2V7"/>
<dbReference type="Proteomes" id="UP000887565">
    <property type="component" value="Unplaced"/>
</dbReference>
<accession>A0A915L2V7</accession>
<name>A0A915L2V7_ROMCU</name>
<keyword evidence="1" id="KW-1185">Reference proteome</keyword>